<dbReference type="Proteomes" id="UP001645859">
    <property type="component" value="Unassembled WGS sequence"/>
</dbReference>
<keyword evidence="1" id="KW-0812">Transmembrane</keyword>
<feature type="transmembrane region" description="Helical" evidence="1">
    <location>
        <begin position="27"/>
        <end position="49"/>
    </location>
</feature>
<keyword evidence="1" id="KW-1133">Transmembrane helix</keyword>
<accession>A0ABS1SF40</accession>
<sequence length="126" mass="12631">MTPGAAPPIAARLAGLRGDRGAVTAEFAIVLPVVVAVLGLVIGAITLAAQRIALVSLSAEIARFEARGDTAEAEAALGRVPDPTGVGRREAGSLHCIELSATPMGGLLRAITIHAESCAVRTGLAS</sequence>
<name>A0ABS1SF40_9MICO</name>
<protein>
    <submittedName>
        <fullName evidence="2">Pilus assembly protein</fullName>
    </submittedName>
</protein>
<keyword evidence="1" id="KW-0472">Membrane</keyword>
<evidence type="ECO:0000313" key="2">
    <source>
        <dbReference type="EMBL" id="MBL3678632.1"/>
    </source>
</evidence>
<dbReference type="EMBL" id="QYAC01000002">
    <property type="protein sequence ID" value="MBL3678632.1"/>
    <property type="molecule type" value="Genomic_DNA"/>
</dbReference>
<evidence type="ECO:0000313" key="3">
    <source>
        <dbReference type="Proteomes" id="UP001645859"/>
    </source>
</evidence>
<proteinExistence type="predicted"/>
<dbReference type="RefSeq" id="WP_202343887.1">
    <property type="nucleotide sequence ID" value="NZ_BAAAPI010000008.1"/>
</dbReference>
<comment type="caution">
    <text evidence="2">The sequence shown here is derived from an EMBL/GenBank/DDBJ whole genome shotgun (WGS) entry which is preliminary data.</text>
</comment>
<evidence type="ECO:0000256" key="1">
    <source>
        <dbReference type="SAM" id="Phobius"/>
    </source>
</evidence>
<keyword evidence="3" id="KW-1185">Reference proteome</keyword>
<organism evidence="2 3">
    <name type="scientific">Leucobacter chromiireducens subsp. solipictus</name>
    <dbReference type="NCBI Taxonomy" id="398235"/>
    <lineage>
        <taxon>Bacteria</taxon>
        <taxon>Bacillati</taxon>
        <taxon>Actinomycetota</taxon>
        <taxon>Actinomycetes</taxon>
        <taxon>Micrococcales</taxon>
        <taxon>Microbacteriaceae</taxon>
        <taxon>Leucobacter</taxon>
    </lineage>
</organism>
<gene>
    <name evidence="2" type="ORF">D3230_04885</name>
</gene>
<reference evidence="2 3" key="1">
    <citation type="submission" date="2018-09" db="EMBL/GenBank/DDBJ databases">
        <title>Comparative genomics of Leucobacter spp.</title>
        <authorList>
            <person name="Reis A.C."/>
            <person name="Kolvenbach B.A."/>
            <person name="Corvini P.F.X."/>
            <person name="Nunes O.C."/>
        </authorList>
    </citation>
    <scope>NUCLEOTIDE SEQUENCE [LARGE SCALE GENOMIC DNA]</scope>
    <source>
        <strain evidence="2 3">TAN 31504</strain>
    </source>
</reference>